<feature type="chain" id="PRO_5014071642" evidence="1">
    <location>
        <begin position="32"/>
        <end position="87"/>
    </location>
</feature>
<keyword evidence="1" id="KW-0732">Signal</keyword>
<gene>
    <name evidence="2" type="ORF">CDL15_Pgr025993</name>
    <name evidence="3" type="ORF">CRG98_036374</name>
</gene>
<name>A0A218WC92_PUNGR</name>
<evidence type="ECO:0000313" key="4">
    <source>
        <dbReference type="Proteomes" id="UP000197138"/>
    </source>
</evidence>
<evidence type="ECO:0000313" key="3">
    <source>
        <dbReference type="EMBL" id="PKI43288.1"/>
    </source>
</evidence>
<protein>
    <submittedName>
        <fullName evidence="2">Uncharacterized protein</fullName>
    </submittedName>
</protein>
<dbReference type="PROSITE" id="PS51257">
    <property type="entry name" value="PROKAR_LIPOPROTEIN"/>
    <property type="match status" value="1"/>
</dbReference>
<dbReference type="AlphaFoldDB" id="A0A218WC92"/>
<comment type="caution">
    <text evidence="2">The sequence shown here is derived from an EMBL/GenBank/DDBJ whole genome shotgun (WGS) entry which is preliminary data.</text>
</comment>
<dbReference type="EMBL" id="PGOL01003064">
    <property type="protein sequence ID" value="PKI43288.1"/>
    <property type="molecule type" value="Genomic_DNA"/>
</dbReference>
<evidence type="ECO:0000313" key="2">
    <source>
        <dbReference type="EMBL" id="OWM70143.1"/>
    </source>
</evidence>
<accession>A0A218WC92</accession>
<sequence>MSSPTKRTSTGILGLLVIAQILCACAAEGEAQNQKPAAASSSSGPKIAVQSLETFQVGMPLYRTRKAPKVLIPGSKVQELYVNNNNV</sequence>
<dbReference type="EMBL" id="MTKT01004810">
    <property type="protein sequence ID" value="OWM70143.1"/>
    <property type="molecule type" value="Genomic_DNA"/>
</dbReference>
<evidence type="ECO:0000313" key="5">
    <source>
        <dbReference type="Proteomes" id="UP000233551"/>
    </source>
</evidence>
<dbReference type="Proteomes" id="UP000197138">
    <property type="component" value="Unassembled WGS sequence"/>
</dbReference>
<reference evidence="3 5" key="3">
    <citation type="submission" date="2017-11" db="EMBL/GenBank/DDBJ databases">
        <title>De-novo sequencing of pomegranate (Punica granatum L.) genome.</title>
        <authorList>
            <person name="Akparov Z."/>
            <person name="Amiraslanov A."/>
            <person name="Hajiyeva S."/>
            <person name="Abbasov M."/>
            <person name="Kaur K."/>
            <person name="Hamwieh A."/>
            <person name="Solovyev V."/>
            <person name="Salamov A."/>
            <person name="Braich B."/>
            <person name="Kosarev P."/>
            <person name="Mahmoud A."/>
            <person name="Hajiyev E."/>
            <person name="Babayeva S."/>
            <person name="Izzatullayeva V."/>
            <person name="Mammadov A."/>
            <person name="Mammadov A."/>
            <person name="Sharifova S."/>
            <person name="Ojaghi J."/>
            <person name="Eynullazada K."/>
            <person name="Bayramov B."/>
            <person name="Abdulazimova A."/>
            <person name="Shahmuradov I."/>
        </authorList>
    </citation>
    <scope>NUCLEOTIDE SEQUENCE [LARGE SCALE GENOMIC DNA]</scope>
    <source>
        <strain evidence="3">AG2017</strain>
        <strain evidence="5">cv. AG2017</strain>
        <tissue evidence="3">Leaf</tissue>
    </source>
</reference>
<proteinExistence type="predicted"/>
<organism evidence="2 4">
    <name type="scientific">Punica granatum</name>
    <name type="common">Pomegranate</name>
    <dbReference type="NCBI Taxonomy" id="22663"/>
    <lineage>
        <taxon>Eukaryota</taxon>
        <taxon>Viridiplantae</taxon>
        <taxon>Streptophyta</taxon>
        <taxon>Embryophyta</taxon>
        <taxon>Tracheophyta</taxon>
        <taxon>Spermatophyta</taxon>
        <taxon>Magnoliopsida</taxon>
        <taxon>eudicotyledons</taxon>
        <taxon>Gunneridae</taxon>
        <taxon>Pentapetalae</taxon>
        <taxon>rosids</taxon>
        <taxon>malvids</taxon>
        <taxon>Myrtales</taxon>
        <taxon>Lythraceae</taxon>
        <taxon>Punica</taxon>
    </lineage>
</organism>
<feature type="signal peptide" evidence="1">
    <location>
        <begin position="1"/>
        <end position="31"/>
    </location>
</feature>
<dbReference type="Proteomes" id="UP000233551">
    <property type="component" value="Unassembled WGS sequence"/>
</dbReference>
<reference evidence="4" key="1">
    <citation type="journal article" date="2017" name="Plant J.">
        <title>The pomegranate (Punica granatum L.) genome and the genomics of punicalagin biosynthesis.</title>
        <authorList>
            <person name="Qin G."/>
            <person name="Xu C."/>
            <person name="Ming R."/>
            <person name="Tang H."/>
            <person name="Guyot R."/>
            <person name="Kramer E.M."/>
            <person name="Hu Y."/>
            <person name="Yi X."/>
            <person name="Qi Y."/>
            <person name="Xu X."/>
            <person name="Gao Z."/>
            <person name="Pan H."/>
            <person name="Jian J."/>
            <person name="Tian Y."/>
            <person name="Yue Z."/>
            <person name="Xu Y."/>
        </authorList>
    </citation>
    <scope>NUCLEOTIDE SEQUENCE [LARGE SCALE GENOMIC DNA]</scope>
    <source>
        <strain evidence="4">cv. Dabenzi</strain>
    </source>
</reference>
<reference evidence="2" key="2">
    <citation type="submission" date="2017-06" db="EMBL/GenBank/DDBJ databases">
        <title>The pomegranate genome and the genomics of punicalagin biosynthesis.</title>
        <authorList>
            <person name="Xu C."/>
        </authorList>
    </citation>
    <scope>NUCLEOTIDE SEQUENCE [LARGE SCALE GENOMIC DNA]</scope>
    <source>
        <tissue evidence="2">Fresh leaf</tissue>
    </source>
</reference>
<evidence type="ECO:0000256" key="1">
    <source>
        <dbReference type="SAM" id="SignalP"/>
    </source>
</evidence>
<keyword evidence="5" id="KW-1185">Reference proteome</keyword>